<dbReference type="GO" id="GO:0005524">
    <property type="term" value="F:ATP binding"/>
    <property type="evidence" value="ECO:0007669"/>
    <property type="project" value="UniProtKB-KW"/>
</dbReference>
<evidence type="ECO:0000256" key="8">
    <source>
        <dbReference type="ARBA" id="ARBA00022741"/>
    </source>
</evidence>
<dbReference type="InterPro" id="IPR003660">
    <property type="entry name" value="HAMP_dom"/>
</dbReference>
<dbReference type="PANTHER" id="PTHR45528:SF1">
    <property type="entry name" value="SENSOR HISTIDINE KINASE CPXA"/>
    <property type="match status" value="1"/>
</dbReference>
<evidence type="ECO:0000256" key="6">
    <source>
        <dbReference type="ARBA" id="ARBA00022679"/>
    </source>
</evidence>
<dbReference type="InterPro" id="IPR004358">
    <property type="entry name" value="Sig_transdc_His_kin-like_C"/>
</dbReference>
<dbReference type="SUPFAM" id="SSF47384">
    <property type="entry name" value="Homodimeric domain of signal transducing histidine kinase"/>
    <property type="match status" value="1"/>
</dbReference>
<dbReference type="AlphaFoldDB" id="A0A1M5XI98"/>
<keyword evidence="9 17" id="KW-0418">Kinase</keyword>
<feature type="domain" description="Histidine kinase" evidence="15">
    <location>
        <begin position="248"/>
        <end position="461"/>
    </location>
</feature>
<organism evidence="17 18">
    <name type="scientific">Clostridium grantii DSM 8605</name>
    <dbReference type="NCBI Taxonomy" id="1121316"/>
    <lineage>
        <taxon>Bacteria</taxon>
        <taxon>Bacillati</taxon>
        <taxon>Bacillota</taxon>
        <taxon>Clostridia</taxon>
        <taxon>Eubacteriales</taxon>
        <taxon>Clostridiaceae</taxon>
        <taxon>Clostridium</taxon>
    </lineage>
</organism>
<keyword evidence="6" id="KW-0808">Transferase</keyword>
<dbReference type="SMART" id="SM00388">
    <property type="entry name" value="HisKA"/>
    <property type="match status" value="1"/>
</dbReference>
<evidence type="ECO:0000256" key="5">
    <source>
        <dbReference type="ARBA" id="ARBA00022553"/>
    </source>
</evidence>
<evidence type="ECO:0000313" key="18">
    <source>
        <dbReference type="Proteomes" id="UP000184447"/>
    </source>
</evidence>
<proteinExistence type="predicted"/>
<dbReference type="GO" id="GO:0005886">
    <property type="term" value="C:plasma membrane"/>
    <property type="evidence" value="ECO:0007669"/>
    <property type="project" value="UniProtKB-SubCell"/>
</dbReference>
<keyword evidence="13 14" id="KW-0472">Membrane</keyword>
<name>A0A1M5XI98_9CLOT</name>
<dbReference type="FunFam" id="1.10.287.130:FF:000001">
    <property type="entry name" value="Two-component sensor histidine kinase"/>
    <property type="match status" value="1"/>
</dbReference>
<evidence type="ECO:0000256" key="12">
    <source>
        <dbReference type="ARBA" id="ARBA00023012"/>
    </source>
</evidence>
<keyword evidence="5" id="KW-0597">Phosphoprotein</keyword>
<dbReference type="OrthoDB" id="2359336at2"/>
<evidence type="ECO:0000256" key="9">
    <source>
        <dbReference type="ARBA" id="ARBA00022777"/>
    </source>
</evidence>
<evidence type="ECO:0000256" key="14">
    <source>
        <dbReference type="SAM" id="Phobius"/>
    </source>
</evidence>
<dbReference type="InterPro" id="IPR036097">
    <property type="entry name" value="HisK_dim/P_sf"/>
</dbReference>
<comment type="catalytic activity">
    <reaction evidence="1">
        <text>ATP + protein L-histidine = ADP + protein N-phospho-L-histidine.</text>
        <dbReference type="EC" id="2.7.13.3"/>
    </reaction>
</comment>
<evidence type="ECO:0000259" key="15">
    <source>
        <dbReference type="PROSITE" id="PS50109"/>
    </source>
</evidence>
<dbReference type="Pfam" id="PF02518">
    <property type="entry name" value="HATPase_c"/>
    <property type="match status" value="1"/>
</dbReference>
<dbReference type="Gene3D" id="3.30.565.10">
    <property type="entry name" value="Histidine kinase-like ATPase, C-terminal domain"/>
    <property type="match status" value="1"/>
</dbReference>
<dbReference type="PROSITE" id="PS50109">
    <property type="entry name" value="HIS_KIN"/>
    <property type="match status" value="1"/>
</dbReference>
<dbReference type="Gene3D" id="1.10.287.130">
    <property type="match status" value="1"/>
</dbReference>
<dbReference type="InterPro" id="IPR036890">
    <property type="entry name" value="HATPase_C_sf"/>
</dbReference>
<accession>A0A1M5XI98</accession>
<gene>
    <name evidence="17" type="ORF">SAMN02745207_03670</name>
</gene>
<keyword evidence="18" id="KW-1185">Reference proteome</keyword>
<dbReference type="InterPro" id="IPR005467">
    <property type="entry name" value="His_kinase_dom"/>
</dbReference>
<dbReference type="CDD" id="cd06225">
    <property type="entry name" value="HAMP"/>
    <property type="match status" value="1"/>
</dbReference>
<evidence type="ECO:0000256" key="13">
    <source>
        <dbReference type="ARBA" id="ARBA00023136"/>
    </source>
</evidence>
<keyword evidence="10" id="KW-0067">ATP-binding</keyword>
<dbReference type="PANTHER" id="PTHR45528">
    <property type="entry name" value="SENSOR HISTIDINE KINASE CPXA"/>
    <property type="match status" value="1"/>
</dbReference>
<dbReference type="PROSITE" id="PS50885">
    <property type="entry name" value="HAMP"/>
    <property type="match status" value="1"/>
</dbReference>
<dbReference type="SMART" id="SM00304">
    <property type="entry name" value="HAMP"/>
    <property type="match status" value="1"/>
</dbReference>
<dbReference type="Proteomes" id="UP000184447">
    <property type="component" value="Unassembled WGS sequence"/>
</dbReference>
<keyword evidence="12" id="KW-0902">Two-component regulatory system</keyword>
<evidence type="ECO:0000256" key="3">
    <source>
        <dbReference type="ARBA" id="ARBA00012438"/>
    </source>
</evidence>
<dbReference type="SUPFAM" id="SSF158472">
    <property type="entry name" value="HAMP domain-like"/>
    <property type="match status" value="1"/>
</dbReference>
<dbReference type="Pfam" id="PF00512">
    <property type="entry name" value="HisKA"/>
    <property type="match status" value="1"/>
</dbReference>
<dbReference type="InterPro" id="IPR003661">
    <property type="entry name" value="HisK_dim/P_dom"/>
</dbReference>
<dbReference type="SUPFAM" id="SSF55874">
    <property type="entry name" value="ATPase domain of HSP90 chaperone/DNA topoisomerase II/histidine kinase"/>
    <property type="match status" value="1"/>
</dbReference>
<keyword evidence="7 14" id="KW-0812">Transmembrane</keyword>
<dbReference type="EC" id="2.7.13.3" evidence="3"/>
<evidence type="ECO:0000256" key="1">
    <source>
        <dbReference type="ARBA" id="ARBA00000085"/>
    </source>
</evidence>
<evidence type="ECO:0000256" key="7">
    <source>
        <dbReference type="ARBA" id="ARBA00022692"/>
    </source>
</evidence>
<evidence type="ECO:0000256" key="10">
    <source>
        <dbReference type="ARBA" id="ARBA00022840"/>
    </source>
</evidence>
<dbReference type="PRINTS" id="PR00344">
    <property type="entry name" value="BCTRLSENSOR"/>
</dbReference>
<evidence type="ECO:0000256" key="4">
    <source>
        <dbReference type="ARBA" id="ARBA00022475"/>
    </source>
</evidence>
<dbReference type="Pfam" id="PF00672">
    <property type="entry name" value="HAMP"/>
    <property type="match status" value="1"/>
</dbReference>
<dbReference type="InterPro" id="IPR003594">
    <property type="entry name" value="HATPase_dom"/>
</dbReference>
<dbReference type="STRING" id="1121316.SAMN02745207_03670"/>
<dbReference type="RefSeq" id="WP_073340428.1">
    <property type="nucleotide sequence ID" value="NZ_FQXM01000030.1"/>
</dbReference>
<reference evidence="17 18" key="1">
    <citation type="submission" date="2016-11" db="EMBL/GenBank/DDBJ databases">
        <authorList>
            <person name="Jaros S."/>
            <person name="Januszkiewicz K."/>
            <person name="Wedrychowicz H."/>
        </authorList>
    </citation>
    <scope>NUCLEOTIDE SEQUENCE [LARGE SCALE GENOMIC DNA]</scope>
    <source>
        <strain evidence="17 18">DSM 8605</strain>
    </source>
</reference>
<feature type="transmembrane region" description="Helical" evidence="14">
    <location>
        <begin position="164"/>
        <end position="187"/>
    </location>
</feature>
<feature type="transmembrane region" description="Helical" evidence="14">
    <location>
        <begin position="12"/>
        <end position="31"/>
    </location>
</feature>
<keyword evidence="4" id="KW-1003">Cell membrane</keyword>
<evidence type="ECO:0000313" key="17">
    <source>
        <dbReference type="EMBL" id="SHH99479.1"/>
    </source>
</evidence>
<dbReference type="CDD" id="cd00082">
    <property type="entry name" value="HisKA"/>
    <property type="match status" value="1"/>
</dbReference>
<feature type="domain" description="HAMP" evidence="16">
    <location>
        <begin position="188"/>
        <end position="240"/>
    </location>
</feature>
<dbReference type="GO" id="GO:0000155">
    <property type="term" value="F:phosphorelay sensor kinase activity"/>
    <property type="evidence" value="ECO:0007669"/>
    <property type="project" value="InterPro"/>
</dbReference>
<protein>
    <recommendedName>
        <fullName evidence="3">histidine kinase</fullName>
        <ecNumber evidence="3">2.7.13.3</ecNumber>
    </recommendedName>
</protein>
<evidence type="ECO:0000256" key="11">
    <source>
        <dbReference type="ARBA" id="ARBA00022989"/>
    </source>
</evidence>
<sequence>MKSIKRKLTLSYLVIIIITVLLAEVGLISLLQKYYYSNAKEILVNEIELSSNFYNTYLSNESLEKNIANDVDIFWKNTNAEVQILDINGNILMDSIGFFPASAIKTKDFSSALMNELGYNIEISEQTNEKLMSVAYPLKSNTEIVGVLRFVTSLRKIDATISRISYYLFGLGLLIIFVSAIVSIFIASTITKPLSIITKGAENLAKGNYNEEIEKISEDELGKLTDTLNIMSKEILKNAKLKDEFIASVSHELRTPLTSIKGWAITLEYIAPKDSDDFKEGLKIIENETDRLSTLVEDLLDFSKLSSGKITLSKTKTDLNYFLEEFIKKIKPRILNLDINLTTNFESNLPFINIDQNRLTQTILNVLDNSFNFTLPGDYIYIKTKIKNNFIFITIEDTGSGISSKDLPHITQKFYKGKNSNSKNGIGLSICKEIMNLHNGDLFIESTEGKGTIVKLSLPLQ</sequence>
<dbReference type="EMBL" id="FQXM01000030">
    <property type="protein sequence ID" value="SHH99479.1"/>
    <property type="molecule type" value="Genomic_DNA"/>
</dbReference>
<dbReference type="Gene3D" id="1.10.8.500">
    <property type="entry name" value="HAMP domain in histidine kinase"/>
    <property type="match status" value="1"/>
</dbReference>
<keyword evidence="11 14" id="KW-1133">Transmembrane helix</keyword>
<evidence type="ECO:0000256" key="2">
    <source>
        <dbReference type="ARBA" id="ARBA00004651"/>
    </source>
</evidence>
<comment type="subcellular location">
    <subcellularLocation>
        <location evidence="2">Cell membrane</location>
        <topology evidence="2">Multi-pass membrane protein</topology>
    </subcellularLocation>
</comment>
<evidence type="ECO:0000259" key="16">
    <source>
        <dbReference type="PROSITE" id="PS50885"/>
    </source>
</evidence>
<dbReference type="SMART" id="SM00387">
    <property type="entry name" value="HATPase_c"/>
    <property type="match status" value="1"/>
</dbReference>
<dbReference type="Gene3D" id="3.30.450.20">
    <property type="entry name" value="PAS domain"/>
    <property type="match status" value="1"/>
</dbReference>
<keyword evidence="8" id="KW-0547">Nucleotide-binding</keyword>
<dbReference type="InterPro" id="IPR050398">
    <property type="entry name" value="HssS/ArlS-like"/>
</dbReference>